<organism evidence="1 2">
    <name type="scientific">Paramecium octaurelia</name>
    <dbReference type="NCBI Taxonomy" id="43137"/>
    <lineage>
        <taxon>Eukaryota</taxon>
        <taxon>Sar</taxon>
        <taxon>Alveolata</taxon>
        <taxon>Ciliophora</taxon>
        <taxon>Intramacronucleata</taxon>
        <taxon>Oligohymenophorea</taxon>
        <taxon>Peniculida</taxon>
        <taxon>Parameciidae</taxon>
        <taxon>Paramecium</taxon>
    </lineage>
</organism>
<dbReference type="EMBL" id="CAJJDP010000054">
    <property type="protein sequence ID" value="CAD8169860.1"/>
    <property type="molecule type" value="Genomic_DNA"/>
</dbReference>
<name>A0A8S1UXW4_PAROT</name>
<sequence>MEVEKLISMNLYFILKIKNHQQQILIQRQLSKKYPKEVSQKIASKRKQKMAWSDSVIVKGLGIVQKTND</sequence>
<dbReference type="Proteomes" id="UP000683925">
    <property type="component" value="Unassembled WGS sequence"/>
</dbReference>
<accession>A0A8S1UXW4</accession>
<comment type="caution">
    <text evidence="1">The sequence shown here is derived from an EMBL/GenBank/DDBJ whole genome shotgun (WGS) entry which is preliminary data.</text>
</comment>
<evidence type="ECO:0000313" key="2">
    <source>
        <dbReference type="Proteomes" id="UP000683925"/>
    </source>
</evidence>
<keyword evidence="2" id="KW-1185">Reference proteome</keyword>
<gene>
    <name evidence="1" type="ORF">POCTA_138.1.T0540175</name>
</gene>
<reference evidence="1" key="1">
    <citation type="submission" date="2021-01" db="EMBL/GenBank/DDBJ databases">
        <authorList>
            <consortium name="Genoscope - CEA"/>
            <person name="William W."/>
        </authorList>
    </citation>
    <scope>NUCLEOTIDE SEQUENCE</scope>
</reference>
<evidence type="ECO:0000313" key="1">
    <source>
        <dbReference type="EMBL" id="CAD8169860.1"/>
    </source>
</evidence>
<proteinExistence type="predicted"/>
<dbReference type="AlphaFoldDB" id="A0A8S1UXW4"/>
<protein>
    <submittedName>
        <fullName evidence="1">Uncharacterized protein</fullName>
    </submittedName>
</protein>